<keyword evidence="2" id="KW-0539">Nucleus</keyword>
<feature type="region of interest" description="Disordered" evidence="4">
    <location>
        <begin position="293"/>
        <end position="385"/>
    </location>
</feature>
<sequence length="427" mass="46456">MSTKRKAPVKLAAPVARTSARIPNKSIIDESKASIAGPDALQPSQVETIEISSDNDSDEDISDAESPEEEQAAQETALTNARQKAAKQKPNGQSNEEESDAEGTSPSFGELLRAENDIIDVPSALNGAVISQPSRNAIVAPTHQSLTTVLSQALRTDDTDLLESCLHTTDLPTIRNTIERLDSALAGTLLTKLAARLYRRPGRAGNLMTWVQWTLVAHGGALASQPKVIHSLSGLQKVLAERAKGLSSLLALKGKLDMLEGQMDLRRKMSRPGLHNGDNSDSDEDDEDVIWVEGEDDAARTPGRRRGLDTEFDDSDDDVPITNGFVGDSDDEEDSAGEEDDSDAEESLDEDEVNHDDVDESMGEDEESDVEAAPPSKLQKTAGSFAVPFQRRKYFQRRAMLGAMQNKKKQIPQDVIPPLIDLYPQHQ</sequence>
<evidence type="ECO:0000313" key="6">
    <source>
        <dbReference type="EMBL" id="KAF5538381.1"/>
    </source>
</evidence>
<feature type="region of interest" description="Disordered" evidence="4">
    <location>
        <begin position="1"/>
        <end position="108"/>
    </location>
</feature>
<evidence type="ECO:0000256" key="2">
    <source>
        <dbReference type="ARBA" id="ARBA00023242"/>
    </source>
</evidence>
<evidence type="ECO:0000256" key="1">
    <source>
        <dbReference type="ARBA" id="ARBA00004123"/>
    </source>
</evidence>
<dbReference type="PANTHER" id="PTHR44267:SF1">
    <property type="entry name" value="WD REPEAT-CONTAINING PROTEIN 43"/>
    <property type="match status" value="1"/>
</dbReference>
<gene>
    <name evidence="6" type="ORF">FPHYL_12532</name>
</gene>
<organism evidence="6 7">
    <name type="scientific">Fusarium phyllophilum</name>
    <dbReference type="NCBI Taxonomy" id="47803"/>
    <lineage>
        <taxon>Eukaryota</taxon>
        <taxon>Fungi</taxon>
        <taxon>Dikarya</taxon>
        <taxon>Ascomycota</taxon>
        <taxon>Pezizomycotina</taxon>
        <taxon>Sordariomycetes</taxon>
        <taxon>Hypocreomycetidae</taxon>
        <taxon>Hypocreales</taxon>
        <taxon>Nectriaceae</taxon>
        <taxon>Fusarium</taxon>
        <taxon>Fusarium fujikuroi species complex</taxon>
    </lineage>
</organism>
<comment type="similarity">
    <text evidence="3">Belongs to the UTP5 family.</text>
</comment>
<comment type="caution">
    <text evidence="6">The sequence shown here is derived from an EMBL/GenBank/DDBJ whole genome shotgun (WGS) entry which is preliminary data.</text>
</comment>
<dbReference type="GO" id="GO:0000462">
    <property type="term" value="P:maturation of SSU-rRNA from tricistronic rRNA transcript (SSU-rRNA, 5.8S rRNA, LSU-rRNA)"/>
    <property type="evidence" value="ECO:0007669"/>
    <property type="project" value="TreeGrafter"/>
</dbReference>
<evidence type="ECO:0000256" key="3">
    <source>
        <dbReference type="ARBA" id="ARBA00038335"/>
    </source>
</evidence>
<dbReference type="Proteomes" id="UP000582016">
    <property type="component" value="Unassembled WGS sequence"/>
</dbReference>
<feature type="compositionally biased region" description="Acidic residues" evidence="4">
    <location>
        <begin position="310"/>
        <end position="319"/>
    </location>
</feature>
<evidence type="ECO:0000259" key="5">
    <source>
        <dbReference type="Pfam" id="PF04003"/>
    </source>
</evidence>
<proteinExistence type="inferred from homology"/>
<dbReference type="GO" id="GO:0005730">
    <property type="term" value="C:nucleolus"/>
    <property type="evidence" value="ECO:0007669"/>
    <property type="project" value="TreeGrafter"/>
</dbReference>
<evidence type="ECO:0000256" key="4">
    <source>
        <dbReference type="SAM" id="MobiDB-lite"/>
    </source>
</evidence>
<evidence type="ECO:0000313" key="7">
    <source>
        <dbReference type="Proteomes" id="UP000582016"/>
    </source>
</evidence>
<feature type="compositionally biased region" description="Acidic residues" evidence="4">
    <location>
        <begin position="328"/>
        <end position="370"/>
    </location>
</feature>
<name>A0A8H5IPL3_9HYPO</name>
<dbReference type="AlphaFoldDB" id="A0A8H5IPL3"/>
<dbReference type="EMBL" id="JAAOAQ010000651">
    <property type="protein sequence ID" value="KAF5538381.1"/>
    <property type="molecule type" value="Genomic_DNA"/>
</dbReference>
<feature type="domain" description="Small-subunit processome Utp12" evidence="5">
    <location>
        <begin position="158"/>
        <end position="260"/>
    </location>
</feature>
<reference evidence="6 7" key="1">
    <citation type="submission" date="2020-05" db="EMBL/GenBank/DDBJ databases">
        <title>Identification and distribution of gene clusters putatively required for synthesis of sphingolipid metabolism inhibitors in phylogenetically diverse species of the filamentous fungus Fusarium.</title>
        <authorList>
            <person name="Kim H.-S."/>
            <person name="Busman M."/>
            <person name="Brown D.W."/>
            <person name="Divon H."/>
            <person name="Uhlig S."/>
            <person name="Proctor R.H."/>
        </authorList>
    </citation>
    <scope>NUCLEOTIDE SEQUENCE [LARGE SCALE GENOMIC DNA]</scope>
    <source>
        <strain evidence="6 7">NRRL 13617</strain>
    </source>
</reference>
<dbReference type="OrthoDB" id="30195at2759"/>
<dbReference type="Pfam" id="PF04003">
    <property type="entry name" value="Utp12"/>
    <property type="match status" value="1"/>
</dbReference>
<dbReference type="PANTHER" id="PTHR44267">
    <property type="entry name" value="WD REPEAT-CONTAINING PROTEIN 43"/>
    <property type="match status" value="1"/>
</dbReference>
<dbReference type="InterPro" id="IPR007148">
    <property type="entry name" value="SSU_processome_Utp12"/>
</dbReference>
<keyword evidence="7" id="KW-1185">Reference proteome</keyword>
<accession>A0A8H5IPL3</accession>
<dbReference type="InterPro" id="IPR052414">
    <property type="entry name" value="U3_snoRNA-assoc_WDR"/>
</dbReference>
<protein>
    <submittedName>
        <fullName evidence="6">UTP5</fullName>
    </submittedName>
</protein>
<comment type="subcellular location">
    <subcellularLocation>
        <location evidence="1">Nucleus</location>
    </subcellularLocation>
</comment>
<feature type="compositionally biased region" description="Acidic residues" evidence="4">
    <location>
        <begin position="53"/>
        <end position="72"/>
    </location>
</feature>